<evidence type="ECO:0000256" key="8">
    <source>
        <dbReference type="ARBA" id="ARBA00022824"/>
    </source>
</evidence>
<keyword evidence="6 15" id="KW-0812">Transmembrane</keyword>
<dbReference type="Proteomes" id="UP000424527">
    <property type="component" value="Unassembled WGS sequence"/>
</dbReference>
<feature type="transmembrane region" description="Helical" evidence="15">
    <location>
        <begin position="353"/>
        <end position="377"/>
    </location>
</feature>
<evidence type="ECO:0000256" key="9">
    <source>
        <dbReference type="ARBA" id="ARBA00022989"/>
    </source>
</evidence>
<evidence type="ECO:0000256" key="3">
    <source>
        <dbReference type="ARBA" id="ARBA00009266"/>
    </source>
</evidence>
<dbReference type="EC" id="3.1.3.9" evidence="4"/>
<comment type="caution">
    <text evidence="17">The sequence shown here is derived from an EMBL/GenBank/DDBJ whole genome shotgun (WGS) entry which is preliminary data.</text>
</comment>
<dbReference type="AlphaFoldDB" id="A0A6G0HXR0"/>
<feature type="domain" description="Phosphatidic acid phosphatase type 2/haloperoxidase" evidence="16">
    <location>
        <begin position="113"/>
        <end position="256"/>
    </location>
</feature>
<evidence type="ECO:0000313" key="18">
    <source>
        <dbReference type="Proteomes" id="UP000424527"/>
    </source>
</evidence>
<dbReference type="PANTHER" id="PTHR12591">
    <property type="entry name" value="GLUCOSE-6-PHOSPHATASE"/>
    <property type="match status" value="1"/>
</dbReference>
<comment type="pathway">
    <text evidence="2">Carbohydrate biosynthesis; gluconeogenesis.</text>
</comment>
<evidence type="ECO:0000256" key="6">
    <source>
        <dbReference type="ARBA" id="ARBA00022692"/>
    </source>
</evidence>
<dbReference type="SMART" id="SM00014">
    <property type="entry name" value="acidPPc"/>
    <property type="match status" value="1"/>
</dbReference>
<evidence type="ECO:0000256" key="11">
    <source>
        <dbReference type="ARBA" id="ARBA00039337"/>
    </source>
</evidence>
<feature type="transmembrane region" description="Helical" evidence="15">
    <location>
        <begin position="266"/>
        <end position="286"/>
    </location>
</feature>
<evidence type="ECO:0000256" key="4">
    <source>
        <dbReference type="ARBA" id="ARBA00012634"/>
    </source>
</evidence>
<feature type="binding site" evidence="13">
    <location>
        <position position="230"/>
    </location>
    <ligand>
        <name>substrate</name>
    </ligand>
</feature>
<dbReference type="GO" id="GO:0004346">
    <property type="term" value="F:glucose-6-phosphatase activity"/>
    <property type="evidence" value="ECO:0007669"/>
    <property type="project" value="UniProtKB-EC"/>
</dbReference>
<comment type="subcellular location">
    <subcellularLocation>
        <location evidence="1">Endoplasmic reticulum membrane</location>
        <topology evidence="1">Multi-pass membrane protein</topology>
    </subcellularLocation>
</comment>
<dbReference type="EMBL" id="REGW02000017">
    <property type="protein sequence ID" value="KAE8283974.1"/>
    <property type="molecule type" value="Genomic_DNA"/>
</dbReference>
<dbReference type="GO" id="GO:0006094">
    <property type="term" value="P:gluconeogenesis"/>
    <property type="evidence" value="ECO:0007669"/>
    <property type="project" value="UniProtKB-UniPathway"/>
</dbReference>
<dbReference type="InterPro" id="IPR036938">
    <property type="entry name" value="PAP2/HPO_sf"/>
</dbReference>
<evidence type="ECO:0000256" key="2">
    <source>
        <dbReference type="ARBA" id="ARBA00004742"/>
    </source>
</evidence>
<feature type="transmembrane region" description="Helical" evidence="15">
    <location>
        <begin position="184"/>
        <end position="204"/>
    </location>
</feature>
<sequence>MGDELRRALAARQATAKPAGPRLSERGTKGYSELTSWTGSQTRPLLPVDVGPNSLCLHRDMEAVYTRGIWMAESLQLRTMSQEKMWLVVTHIGDPKAAFLLVFPFTYFISKRAGVSVLWVAAVSEWLNLVFKWMLFGERPFWWIGESRLFVNQQPKFTSSHPPVKPAQSSNAGLCLSGSPSGHAMVTAAVWWVVVSTLGSFLYSRTRSMVLSATPYLLYVLMLVAVGVSRIFILAHFPHQVIAGSITGFILGVVLSRRVPEGRPLLFFFSVSFGLLLGTLMLHAGLQVDPSGYGPLLLSDPGLRGSPGFGSGPVLEARRMVSALGPTSLSLAISSMGLYHVNRLPLPVRPQGLFYGLFFVKFVIVPQIVMVLVPGLVHLFTHKKKKD</sequence>
<dbReference type="InterPro" id="IPR000326">
    <property type="entry name" value="PAP2/HPO"/>
</dbReference>
<keyword evidence="10 15" id="KW-0472">Membrane</keyword>
<feature type="active site" description="Proton donor" evidence="12">
    <location>
        <position position="183"/>
    </location>
</feature>
<name>A0A6G0HXR0_LARCR</name>
<feature type="transmembrane region" description="Helical" evidence="15">
    <location>
        <begin position="241"/>
        <end position="259"/>
    </location>
</feature>
<evidence type="ECO:0000256" key="13">
    <source>
        <dbReference type="PIRSR" id="PIRSR000905-2"/>
    </source>
</evidence>
<feature type="transmembrane region" description="Helical" evidence="15">
    <location>
        <begin position="216"/>
        <end position="235"/>
    </location>
</feature>
<keyword evidence="9 15" id="KW-1133">Transmembrane helix</keyword>
<dbReference type="PANTHER" id="PTHR12591:SF2">
    <property type="entry name" value="GLUCOSE-6-PHOSPHATASE 3"/>
    <property type="match status" value="1"/>
</dbReference>
<protein>
    <recommendedName>
        <fullName evidence="11">Glucose-6-phosphatase 3</fullName>
        <ecNumber evidence="4">3.1.3.9</ecNumber>
    </recommendedName>
</protein>
<accession>A0A6G0HXR0</accession>
<evidence type="ECO:0000256" key="14">
    <source>
        <dbReference type="SAM" id="MobiDB-lite"/>
    </source>
</evidence>
<feature type="active site" description="Nucleophile" evidence="12">
    <location>
        <position position="236"/>
    </location>
</feature>
<dbReference type="SUPFAM" id="SSF48317">
    <property type="entry name" value="Acid phosphatase/Vanadium-dependent haloperoxidase"/>
    <property type="match status" value="1"/>
</dbReference>
<evidence type="ECO:0000256" key="12">
    <source>
        <dbReference type="PIRSR" id="PIRSR000905-1"/>
    </source>
</evidence>
<keyword evidence="8" id="KW-0256">Endoplasmic reticulum</keyword>
<proteinExistence type="inferred from homology"/>
<evidence type="ECO:0000313" key="17">
    <source>
        <dbReference type="EMBL" id="KAE8283974.1"/>
    </source>
</evidence>
<evidence type="ECO:0000256" key="5">
    <source>
        <dbReference type="ARBA" id="ARBA00022432"/>
    </source>
</evidence>
<dbReference type="GO" id="GO:0051156">
    <property type="term" value="P:glucose 6-phosphate metabolic process"/>
    <property type="evidence" value="ECO:0007669"/>
    <property type="project" value="TreeGrafter"/>
</dbReference>
<evidence type="ECO:0000256" key="7">
    <source>
        <dbReference type="ARBA" id="ARBA00022801"/>
    </source>
</evidence>
<dbReference type="InterPro" id="IPR016275">
    <property type="entry name" value="Glucose-6-phosphatase"/>
</dbReference>
<dbReference type="Pfam" id="PF01569">
    <property type="entry name" value="PAP2"/>
    <property type="match status" value="1"/>
</dbReference>
<evidence type="ECO:0000256" key="10">
    <source>
        <dbReference type="ARBA" id="ARBA00023136"/>
    </source>
</evidence>
<dbReference type="UniPathway" id="UPA00138"/>
<feature type="compositionally biased region" description="Low complexity" evidence="14">
    <location>
        <begin position="10"/>
        <end position="19"/>
    </location>
</feature>
<reference evidence="17 18" key="1">
    <citation type="submission" date="2019-07" db="EMBL/GenBank/DDBJ databases">
        <title>Chromosome genome assembly for large yellow croaker.</title>
        <authorList>
            <person name="Xiao S."/>
        </authorList>
    </citation>
    <scope>NUCLEOTIDE SEQUENCE [LARGE SCALE GENOMIC DNA]</scope>
    <source>
        <strain evidence="17">JMULYC20181020</strain>
        <tissue evidence="17">Muscle</tissue>
    </source>
</reference>
<keyword evidence="5" id="KW-0312">Gluconeogenesis</keyword>
<evidence type="ECO:0000256" key="1">
    <source>
        <dbReference type="ARBA" id="ARBA00004477"/>
    </source>
</evidence>
<dbReference type="PIRSF" id="PIRSF000905">
    <property type="entry name" value="Glucose-6-phosphatase"/>
    <property type="match status" value="1"/>
</dbReference>
<dbReference type="GO" id="GO:0005789">
    <property type="term" value="C:endoplasmic reticulum membrane"/>
    <property type="evidence" value="ECO:0007669"/>
    <property type="project" value="UniProtKB-SubCell"/>
</dbReference>
<feature type="region of interest" description="Disordered" evidence="14">
    <location>
        <begin position="10"/>
        <end position="29"/>
    </location>
</feature>
<comment type="similarity">
    <text evidence="3">Belongs to the glucose-6-phosphatase family.</text>
</comment>
<feature type="transmembrane region" description="Helical" evidence="15">
    <location>
        <begin position="116"/>
        <end position="136"/>
    </location>
</feature>
<organism evidence="17 18">
    <name type="scientific">Larimichthys crocea</name>
    <name type="common">Large yellow croaker</name>
    <name type="synonym">Pseudosciaena crocea</name>
    <dbReference type="NCBI Taxonomy" id="215358"/>
    <lineage>
        <taxon>Eukaryota</taxon>
        <taxon>Metazoa</taxon>
        <taxon>Chordata</taxon>
        <taxon>Craniata</taxon>
        <taxon>Vertebrata</taxon>
        <taxon>Euteleostomi</taxon>
        <taxon>Actinopterygii</taxon>
        <taxon>Neopterygii</taxon>
        <taxon>Teleostei</taxon>
        <taxon>Neoteleostei</taxon>
        <taxon>Acanthomorphata</taxon>
        <taxon>Eupercaria</taxon>
        <taxon>Sciaenidae</taxon>
        <taxon>Larimichthys</taxon>
    </lineage>
</organism>
<dbReference type="Gene3D" id="1.20.144.10">
    <property type="entry name" value="Phosphatidic acid phosphatase type 2/haloperoxidase"/>
    <property type="match status" value="1"/>
</dbReference>
<keyword evidence="18" id="KW-1185">Reference proteome</keyword>
<feature type="binding site" evidence="13">
    <location>
        <position position="139"/>
    </location>
    <ligand>
        <name>substrate</name>
    </ligand>
</feature>
<evidence type="ECO:0000259" key="16">
    <source>
        <dbReference type="SMART" id="SM00014"/>
    </source>
</evidence>
<evidence type="ECO:0000256" key="15">
    <source>
        <dbReference type="SAM" id="Phobius"/>
    </source>
</evidence>
<keyword evidence="7" id="KW-0378">Hydrolase</keyword>
<gene>
    <name evidence="17" type="ORF">D5F01_LYC17301</name>
</gene>